<feature type="compositionally biased region" description="Basic residues" evidence="1">
    <location>
        <begin position="91"/>
        <end position="103"/>
    </location>
</feature>
<name>A0A8D8CTN5_CULPI</name>
<reference evidence="2" key="1">
    <citation type="submission" date="2021-05" db="EMBL/GenBank/DDBJ databases">
        <authorList>
            <person name="Alioto T."/>
            <person name="Alioto T."/>
            <person name="Gomez Garrido J."/>
        </authorList>
    </citation>
    <scope>NUCLEOTIDE SEQUENCE</scope>
</reference>
<sequence length="103" mass="12028">MIGGTLRRRWLPLWSRRYSFSGVNQKLVFRRRVGTESAEGYAGANYSNNFTSRKRTGGWFGVAKWNPSRTEWSRSKANAKRMNRPSVNSCRPRKRMAMSHQRS</sequence>
<organism evidence="2">
    <name type="scientific">Culex pipiens</name>
    <name type="common">House mosquito</name>
    <dbReference type="NCBI Taxonomy" id="7175"/>
    <lineage>
        <taxon>Eukaryota</taxon>
        <taxon>Metazoa</taxon>
        <taxon>Ecdysozoa</taxon>
        <taxon>Arthropoda</taxon>
        <taxon>Hexapoda</taxon>
        <taxon>Insecta</taxon>
        <taxon>Pterygota</taxon>
        <taxon>Neoptera</taxon>
        <taxon>Endopterygota</taxon>
        <taxon>Diptera</taxon>
        <taxon>Nematocera</taxon>
        <taxon>Culicoidea</taxon>
        <taxon>Culicidae</taxon>
        <taxon>Culicinae</taxon>
        <taxon>Culicini</taxon>
        <taxon>Culex</taxon>
        <taxon>Culex</taxon>
    </lineage>
</organism>
<evidence type="ECO:0000256" key="1">
    <source>
        <dbReference type="SAM" id="MobiDB-lite"/>
    </source>
</evidence>
<dbReference type="EMBL" id="HBUE01157916">
    <property type="protein sequence ID" value="CAG6508747.1"/>
    <property type="molecule type" value="Transcribed_RNA"/>
</dbReference>
<dbReference type="EMBL" id="HBUE01136869">
    <property type="protein sequence ID" value="CAG6499008.1"/>
    <property type="molecule type" value="Transcribed_RNA"/>
</dbReference>
<evidence type="ECO:0000313" key="2">
    <source>
        <dbReference type="EMBL" id="CAG6499008.1"/>
    </source>
</evidence>
<protein>
    <submittedName>
        <fullName evidence="2">(northern house mosquito) hypothetical protein</fullName>
    </submittedName>
</protein>
<dbReference type="AlphaFoldDB" id="A0A8D8CTN5"/>
<feature type="region of interest" description="Disordered" evidence="1">
    <location>
        <begin position="71"/>
        <end position="103"/>
    </location>
</feature>
<proteinExistence type="predicted"/>
<accession>A0A8D8CTN5</accession>
<dbReference type="EMBL" id="HBUE01263043">
    <property type="protein sequence ID" value="CAG6560103.1"/>
    <property type="molecule type" value="Transcribed_RNA"/>
</dbReference>